<keyword evidence="4" id="KW-0238">DNA-binding</keyword>
<dbReference type="EMBL" id="CP093344">
    <property type="protein sequence ID" value="WOG89898.1"/>
    <property type="molecule type" value="Genomic_DNA"/>
</dbReference>
<reference evidence="7" key="1">
    <citation type="journal article" date="2016" name="Nat. Genet.">
        <title>A high-quality carrot genome assembly provides new insights into carotenoid accumulation and asterid genome evolution.</title>
        <authorList>
            <person name="Iorizzo M."/>
            <person name="Ellison S."/>
            <person name="Senalik D."/>
            <person name="Zeng P."/>
            <person name="Satapoomin P."/>
            <person name="Huang J."/>
            <person name="Bowman M."/>
            <person name="Iovene M."/>
            <person name="Sanseverino W."/>
            <person name="Cavagnaro P."/>
            <person name="Yildiz M."/>
            <person name="Macko-Podgorni A."/>
            <person name="Moranska E."/>
            <person name="Grzebelus E."/>
            <person name="Grzebelus D."/>
            <person name="Ashrafi H."/>
            <person name="Zheng Z."/>
            <person name="Cheng S."/>
            <person name="Spooner D."/>
            <person name="Van Deynze A."/>
            <person name="Simon P."/>
        </authorList>
    </citation>
    <scope>NUCLEOTIDE SEQUENCE</scope>
    <source>
        <tissue evidence="7">Leaf</tissue>
    </source>
</reference>
<dbReference type="AlphaFoldDB" id="A0A166F2B9"/>
<accession>A0A166F2B9</accession>
<dbReference type="PANTHER" id="PTHR47997">
    <property type="entry name" value="MYB DOMAIN PROTEIN 55"/>
    <property type="match status" value="1"/>
</dbReference>
<keyword evidence="8" id="KW-1185">Reference proteome</keyword>
<comment type="subcellular location">
    <subcellularLocation>
        <location evidence="1">Nucleus</location>
    </subcellularLocation>
</comment>
<evidence type="ECO:0000256" key="2">
    <source>
        <dbReference type="ARBA" id="ARBA00022737"/>
    </source>
</evidence>
<evidence type="ECO:0000313" key="7">
    <source>
        <dbReference type="EMBL" id="WOG89898.1"/>
    </source>
</evidence>
<dbReference type="SMART" id="SM00717">
    <property type="entry name" value="SANT"/>
    <property type="match status" value="2"/>
</dbReference>
<dbReference type="InterPro" id="IPR017930">
    <property type="entry name" value="Myb_dom"/>
</dbReference>
<dbReference type="GO" id="GO:0005634">
    <property type="term" value="C:nucleus"/>
    <property type="evidence" value="ECO:0007669"/>
    <property type="project" value="UniProtKB-SubCell"/>
</dbReference>
<dbReference type="GO" id="GO:0003677">
    <property type="term" value="F:DNA binding"/>
    <property type="evidence" value="ECO:0007669"/>
    <property type="project" value="UniProtKB-KW"/>
</dbReference>
<dbReference type="InterPro" id="IPR001005">
    <property type="entry name" value="SANT/Myb"/>
</dbReference>
<reference evidence="7" key="2">
    <citation type="submission" date="2022-03" db="EMBL/GenBank/DDBJ databases">
        <title>Draft title - Genomic analysis of global carrot germplasm unveils the trajectory of domestication and the origin of high carotenoid orange carrot.</title>
        <authorList>
            <person name="Iorizzo M."/>
            <person name="Ellison S."/>
            <person name="Senalik D."/>
            <person name="Macko-Podgorni A."/>
            <person name="Grzebelus D."/>
            <person name="Bostan H."/>
            <person name="Rolling W."/>
            <person name="Curaba J."/>
            <person name="Simon P."/>
        </authorList>
    </citation>
    <scope>NUCLEOTIDE SEQUENCE</scope>
    <source>
        <tissue evidence="7">Leaf</tissue>
    </source>
</reference>
<dbReference type="PROSITE" id="PS51294">
    <property type="entry name" value="HTH_MYB"/>
    <property type="match status" value="2"/>
</dbReference>
<evidence type="ECO:0000313" key="8">
    <source>
        <dbReference type="Proteomes" id="UP000077755"/>
    </source>
</evidence>
<organism evidence="7 8">
    <name type="scientific">Daucus carota subsp. sativus</name>
    <name type="common">Carrot</name>
    <dbReference type="NCBI Taxonomy" id="79200"/>
    <lineage>
        <taxon>Eukaryota</taxon>
        <taxon>Viridiplantae</taxon>
        <taxon>Streptophyta</taxon>
        <taxon>Embryophyta</taxon>
        <taxon>Tracheophyta</taxon>
        <taxon>Spermatophyta</taxon>
        <taxon>Magnoliopsida</taxon>
        <taxon>eudicotyledons</taxon>
        <taxon>Gunneridae</taxon>
        <taxon>Pentapetalae</taxon>
        <taxon>asterids</taxon>
        <taxon>campanulids</taxon>
        <taxon>Apiales</taxon>
        <taxon>Apiaceae</taxon>
        <taxon>Apioideae</taxon>
        <taxon>Scandiceae</taxon>
        <taxon>Daucinae</taxon>
        <taxon>Daucus</taxon>
        <taxon>Daucus sect. Daucus</taxon>
    </lineage>
</organism>
<evidence type="ECO:0000256" key="4">
    <source>
        <dbReference type="ARBA" id="ARBA00023125"/>
    </source>
</evidence>
<dbReference type="Gramene" id="KZN07257">
    <property type="protein sequence ID" value="KZN07257"/>
    <property type="gene ID" value="DCAR_008094"/>
</dbReference>
<dbReference type="OrthoDB" id="2143914at2759"/>
<dbReference type="InterPro" id="IPR051953">
    <property type="entry name" value="Plant_SW-associated_TFs"/>
</dbReference>
<gene>
    <name evidence="7" type="ORF">DCAR_0209138</name>
</gene>
<dbReference type="CDD" id="cd00167">
    <property type="entry name" value="SANT"/>
    <property type="match status" value="2"/>
</dbReference>
<dbReference type="Gene3D" id="1.10.10.60">
    <property type="entry name" value="Homeodomain-like"/>
    <property type="match status" value="2"/>
</dbReference>
<dbReference type="PANTHER" id="PTHR47997:SF28">
    <property type="entry name" value="TRANSCRIPTION FACTOR MYB15-LIKE"/>
    <property type="match status" value="1"/>
</dbReference>
<keyword evidence="5" id="KW-0804">Transcription</keyword>
<dbReference type="PROSITE" id="PS50090">
    <property type="entry name" value="MYB_LIKE"/>
    <property type="match status" value="2"/>
</dbReference>
<keyword evidence="6" id="KW-0539">Nucleus</keyword>
<evidence type="ECO:0000256" key="1">
    <source>
        <dbReference type="ARBA" id="ARBA00004123"/>
    </source>
</evidence>
<dbReference type="InterPro" id="IPR009057">
    <property type="entry name" value="Homeodomain-like_sf"/>
</dbReference>
<evidence type="ECO:0000256" key="3">
    <source>
        <dbReference type="ARBA" id="ARBA00023015"/>
    </source>
</evidence>
<evidence type="ECO:0000256" key="5">
    <source>
        <dbReference type="ARBA" id="ARBA00023163"/>
    </source>
</evidence>
<sequence length="217" mass="25282">MATFRKCLWTPEEDMRLVTYISRYGTWNWTQMPALAGLSRSGKSCRLRWYLNYLDPRVKRGNYTREEDEIIINLRSIGAGWSAIALRLPGRTDNEIKNRWHSKLIKKQIANDMAVETMAPIIERIEAEIDADLFPEAPDLEEDYPISSDILNMNVYLNDKPVPPTFADAHTSFWREPFSFENIYDIDEYAAYVDPQIGMTYPQNWFGGPFNSYYGVL</sequence>
<dbReference type="SUPFAM" id="SSF46689">
    <property type="entry name" value="Homeodomain-like"/>
    <property type="match status" value="1"/>
</dbReference>
<keyword evidence="3" id="KW-0805">Transcription regulation</keyword>
<protein>
    <submittedName>
        <fullName evidence="7">Uncharacterized protein</fullName>
    </submittedName>
</protein>
<proteinExistence type="predicted"/>
<name>A0A166F2B9_DAUCS</name>
<dbReference type="KEGG" id="dcr:108207800"/>
<dbReference type="Pfam" id="PF00249">
    <property type="entry name" value="Myb_DNA-binding"/>
    <property type="match status" value="2"/>
</dbReference>
<evidence type="ECO:0000256" key="6">
    <source>
        <dbReference type="ARBA" id="ARBA00023242"/>
    </source>
</evidence>
<dbReference type="Proteomes" id="UP000077755">
    <property type="component" value="Chromosome 2"/>
</dbReference>
<keyword evidence="2" id="KW-0677">Repeat</keyword>